<evidence type="ECO:0000313" key="7">
    <source>
        <dbReference type="EMBL" id="BFH73166.1"/>
    </source>
</evidence>
<dbReference type="Pfam" id="PF00270">
    <property type="entry name" value="DEAD"/>
    <property type="match status" value="1"/>
</dbReference>
<keyword evidence="2" id="KW-0378">Hydrolase</keyword>
<name>A0AAT9GQS8_9CREN</name>
<dbReference type="InterPro" id="IPR001650">
    <property type="entry name" value="Helicase_C-like"/>
</dbReference>
<dbReference type="GO" id="GO:0003676">
    <property type="term" value="F:nucleic acid binding"/>
    <property type="evidence" value="ECO:0007669"/>
    <property type="project" value="InterPro"/>
</dbReference>
<dbReference type="InterPro" id="IPR011545">
    <property type="entry name" value="DEAD/DEAH_box_helicase_dom"/>
</dbReference>
<evidence type="ECO:0000256" key="1">
    <source>
        <dbReference type="ARBA" id="ARBA00022741"/>
    </source>
</evidence>
<dbReference type="SUPFAM" id="SSF158702">
    <property type="entry name" value="Sec63 N-terminal domain-like"/>
    <property type="match status" value="1"/>
</dbReference>
<proteinExistence type="predicted"/>
<dbReference type="KEGG" id="sjv:SJAV_11100"/>
<dbReference type="PROSITE" id="PS51194">
    <property type="entry name" value="HELICASE_CTER"/>
    <property type="match status" value="1"/>
</dbReference>
<feature type="domain" description="Helicase ATP-binding" evidence="5">
    <location>
        <begin position="10"/>
        <end position="164"/>
    </location>
</feature>
<keyword evidence="1" id="KW-0547">Nucleotide-binding</keyword>
<evidence type="ECO:0000256" key="2">
    <source>
        <dbReference type="ARBA" id="ARBA00022801"/>
    </source>
</evidence>
<dbReference type="PANTHER" id="PTHR47961">
    <property type="entry name" value="DNA POLYMERASE THETA, PUTATIVE (AFU_ORTHOLOGUE AFUA_1G05260)-RELATED"/>
    <property type="match status" value="1"/>
</dbReference>
<dbReference type="Gene3D" id="3.40.50.300">
    <property type="entry name" value="P-loop containing nucleotide triphosphate hydrolases"/>
    <property type="match status" value="2"/>
</dbReference>
<dbReference type="EMBL" id="AP031322">
    <property type="protein sequence ID" value="BFH73166.1"/>
    <property type="molecule type" value="Genomic_DNA"/>
</dbReference>
<evidence type="ECO:0000259" key="6">
    <source>
        <dbReference type="PROSITE" id="PS51194"/>
    </source>
</evidence>
<organism evidence="7">
    <name type="scientific">Sulfurisphaera javensis</name>
    <dbReference type="NCBI Taxonomy" id="2049879"/>
    <lineage>
        <taxon>Archaea</taxon>
        <taxon>Thermoproteota</taxon>
        <taxon>Thermoprotei</taxon>
        <taxon>Sulfolobales</taxon>
        <taxon>Sulfolobaceae</taxon>
        <taxon>Sulfurisphaera</taxon>
    </lineage>
</organism>
<protein>
    <submittedName>
        <fullName evidence="7">Helicase-related protein</fullName>
    </submittedName>
</protein>
<keyword evidence="4" id="KW-0067">ATP-binding</keyword>
<dbReference type="Gene3D" id="1.10.3380.20">
    <property type="match status" value="1"/>
</dbReference>
<dbReference type="GO" id="GO:0004386">
    <property type="term" value="F:helicase activity"/>
    <property type="evidence" value="ECO:0007669"/>
    <property type="project" value="UniProtKB-KW"/>
</dbReference>
<dbReference type="GeneID" id="92354035"/>
<dbReference type="Pfam" id="PF00271">
    <property type="entry name" value="Helicase_C"/>
    <property type="match status" value="1"/>
</dbReference>
<dbReference type="PROSITE" id="PS51192">
    <property type="entry name" value="HELICASE_ATP_BIND_1"/>
    <property type="match status" value="1"/>
</dbReference>
<dbReference type="SMART" id="SM00490">
    <property type="entry name" value="HELICc"/>
    <property type="match status" value="1"/>
</dbReference>
<dbReference type="GO" id="GO:0140097">
    <property type="term" value="F:catalytic activity, acting on DNA"/>
    <property type="evidence" value="ECO:0007669"/>
    <property type="project" value="UniProtKB-ARBA"/>
</dbReference>
<gene>
    <name evidence="7" type="ORF">SJAV_11100</name>
</gene>
<feature type="domain" description="Helicase C-terminal" evidence="6">
    <location>
        <begin position="206"/>
        <end position="368"/>
    </location>
</feature>
<sequence length="627" mass="71434">MSSDLFTLFKNSYNHGNSYLISAPTGSGKTHIAKYLLNEEERIVVYVSPLKALSREVYKAIKRNAKYIDSDVYEDDLRYFNSDALLTTYEKFDSAIRHNYPWLKEISLVIIDEIHNVESDRGLPIEDIVLWAKHNSVPIIGLSATIGDLENYRKWLNAELIKIEKRKVPLHECVAFPFLIRCYDDNRIISIEKRGLKNVKLDLLLGVLNYILALNKNALVFVRSRNSAETLAETLRKFSIPALPYHSGLPFEIRDKTVEQFIKGEIKVLVSTTALGQGVNLPVYATVFYDITLPDSNEKGEFKGWRELTPAEFKQIAGRAGRPGFDKEGMAIVITDTIKEMDKVVKKYYKSEVKEEIGGIEYTLENLTLGVISWLNKAKEEEIENTIKEGSLHFKGKEVKPSIDYLHSLGLITFENNGNIILTPLGKAVSLSYIDVMALKGFPVNTDDFDFLDVLVSSPEVAQSLRGCEEGKELLKRWINGEDISTLCLKLSAKDIEEVISNARWISFALYRVLKALGHKKAKEALEFYESVKYGLPKFGVTLVKLGIDKDKAKIIIQKGIKSLEELCVVSNLLKLGEFNFCKRYQIELREFVNENYGKSIYKDDPRVEALKQIGIITEDYKWKEYK</sequence>
<dbReference type="InterPro" id="IPR050474">
    <property type="entry name" value="Hel308_SKI2-like"/>
</dbReference>
<evidence type="ECO:0000259" key="5">
    <source>
        <dbReference type="PROSITE" id="PS51192"/>
    </source>
</evidence>
<dbReference type="SMART" id="SM00487">
    <property type="entry name" value="DEXDc"/>
    <property type="match status" value="1"/>
</dbReference>
<keyword evidence="3 7" id="KW-0347">Helicase</keyword>
<dbReference type="InterPro" id="IPR003593">
    <property type="entry name" value="AAA+_ATPase"/>
</dbReference>
<dbReference type="SUPFAM" id="SSF52540">
    <property type="entry name" value="P-loop containing nucleoside triphosphate hydrolases"/>
    <property type="match status" value="1"/>
</dbReference>
<dbReference type="RefSeq" id="WP_369611332.1">
    <property type="nucleotide sequence ID" value="NZ_AP031322.1"/>
</dbReference>
<evidence type="ECO:0000256" key="3">
    <source>
        <dbReference type="ARBA" id="ARBA00022806"/>
    </source>
</evidence>
<dbReference type="GO" id="GO:0016787">
    <property type="term" value="F:hydrolase activity"/>
    <property type="evidence" value="ECO:0007669"/>
    <property type="project" value="UniProtKB-KW"/>
</dbReference>
<dbReference type="PANTHER" id="PTHR47961:SF10">
    <property type="entry name" value="ATP-DEPENDENT DNA HELICASE HEL308"/>
    <property type="match status" value="1"/>
</dbReference>
<reference evidence="7" key="1">
    <citation type="submission" date="2024-03" db="EMBL/GenBank/DDBJ databases">
        <title>Complete genome sequence of Sulfurisphaera javensis strain KD-1.</title>
        <authorList>
            <person name="Sakai H."/>
            <person name="Nur N."/>
            <person name="Suwanto A."/>
            <person name="Kurosawa N."/>
        </authorList>
    </citation>
    <scope>NUCLEOTIDE SEQUENCE</scope>
    <source>
        <strain evidence="7">KD-1</strain>
    </source>
</reference>
<accession>A0AAT9GQS8</accession>
<dbReference type="AlphaFoldDB" id="A0AAT9GQS8"/>
<dbReference type="InterPro" id="IPR027417">
    <property type="entry name" value="P-loop_NTPase"/>
</dbReference>
<evidence type="ECO:0000256" key="4">
    <source>
        <dbReference type="ARBA" id="ARBA00022840"/>
    </source>
</evidence>
<dbReference type="SMART" id="SM00382">
    <property type="entry name" value="AAA"/>
    <property type="match status" value="1"/>
</dbReference>
<dbReference type="GO" id="GO:0005524">
    <property type="term" value="F:ATP binding"/>
    <property type="evidence" value="ECO:0007669"/>
    <property type="project" value="UniProtKB-KW"/>
</dbReference>
<dbReference type="InterPro" id="IPR014001">
    <property type="entry name" value="Helicase_ATP-bd"/>
</dbReference>